<sequence length="106" mass="12349">MTGEKTLKTSWIKIRVTPQEKLLLVQKAALQGMSLTDFIRVRTLNYRQRQHPLSKEYLFQLARIGANLNQLAKWANTYKSKTEALEVVLALADFEKELHALHRQEE</sequence>
<dbReference type="Gene3D" id="1.20.5.780">
    <property type="entry name" value="Single helix bin"/>
    <property type="match status" value="1"/>
</dbReference>
<evidence type="ECO:0000313" key="1">
    <source>
        <dbReference type="EMBL" id="UWX06780.1"/>
    </source>
</evidence>
<proteinExistence type="predicted"/>
<accession>A0ABY5Y3N4</accession>
<gene>
    <name evidence="1" type="primary">mobC</name>
    <name evidence="1" type="ORF">JBF11_08570</name>
</gene>
<organism evidence="1 2">
    <name type="scientific">Taurinivorans muris</name>
    <dbReference type="NCBI Taxonomy" id="2787751"/>
    <lineage>
        <taxon>Bacteria</taxon>
        <taxon>Pseudomonadati</taxon>
        <taxon>Thermodesulfobacteriota</taxon>
        <taxon>Desulfovibrionia</taxon>
        <taxon>Desulfovibrionales</taxon>
        <taxon>Desulfovibrionaceae</taxon>
        <taxon>Taurinivorans</taxon>
    </lineage>
</organism>
<keyword evidence="2" id="KW-1185">Reference proteome</keyword>
<evidence type="ECO:0000313" key="2">
    <source>
        <dbReference type="Proteomes" id="UP001058120"/>
    </source>
</evidence>
<dbReference type="Proteomes" id="UP001058120">
    <property type="component" value="Chromosome"/>
</dbReference>
<name>A0ABY5Y3N4_9BACT</name>
<dbReference type="Pfam" id="PF21983">
    <property type="entry name" value="NikA-like"/>
    <property type="match status" value="1"/>
</dbReference>
<dbReference type="EMBL" id="CP065938">
    <property type="protein sequence ID" value="UWX06780.1"/>
    <property type="molecule type" value="Genomic_DNA"/>
</dbReference>
<reference evidence="1" key="1">
    <citation type="submission" date="2020-12" db="EMBL/GenBank/DDBJ databases">
        <title>Taurinivorans muris gen. nov., sp. nov., fundamental and realized metabolic niche of a ubiquitous sulfidogenic bacterium in the murine intestine.</title>
        <authorList>
            <person name="Ye H."/>
            <person name="Hanson B.T."/>
            <person name="Loy A."/>
        </authorList>
    </citation>
    <scope>NUCLEOTIDE SEQUENCE</scope>
    <source>
        <strain evidence="1">LT0009</strain>
    </source>
</reference>
<protein>
    <submittedName>
        <fullName evidence="1">Plasmid mobilization relaxosome protein MobC</fullName>
    </submittedName>
</protein>
<dbReference type="InterPro" id="IPR053842">
    <property type="entry name" value="NikA-like"/>
</dbReference>